<sequence length="325" mass="35993">LEENWSQLRRHASRCSVQSEFMESGRSPVMGYRHGHHRHRYPSTTNSGQSVNKNSDVGFSFPPGQSSQVIRSTRSTASLDTALLLRDSQEALNEIARRIYRHPIHPTVPASSVQLPQLQNLSSYLANRYADWNAEKNPAMEKQCPISPLSHPTILEIGTQSIDRSLVGSKSTNQQPQQPFTTVYSIGQNEAHQSAKSTPYSPPVPAPPISPVSIASATEPGYHFRSSRRPASSNRYVVRRHSLRNSNNQRVDSPTPNDIFPTEHKNVPPAPHVHSLLSHTSPKVVTEVKVMPSRPTGISVTTTVAPLILQRRPEADTKPYTSGQS</sequence>
<evidence type="ECO:0000313" key="2">
    <source>
        <dbReference type="WBParaSite" id="HNAJ_0001246901-mRNA-1"/>
    </source>
</evidence>
<feature type="region of interest" description="Disordered" evidence="1">
    <location>
        <begin position="241"/>
        <end position="263"/>
    </location>
</feature>
<reference evidence="2" key="1">
    <citation type="submission" date="2017-02" db="UniProtKB">
        <authorList>
            <consortium name="WormBaseParasite"/>
        </authorList>
    </citation>
    <scope>IDENTIFICATION</scope>
</reference>
<name>A0A0R3TX81_RODNA</name>
<protein>
    <submittedName>
        <fullName evidence="2">ZM domain-containing protein</fullName>
    </submittedName>
</protein>
<dbReference type="STRING" id="102285.A0A0R3TX81"/>
<accession>A0A0R3TX81</accession>
<dbReference type="AlphaFoldDB" id="A0A0R3TX81"/>
<dbReference type="WBParaSite" id="HNAJ_0001246901-mRNA-1">
    <property type="protein sequence ID" value="HNAJ_0001246901-mRNA-1"/>
    <property type="gene ID" value="HNAJ_0001246901"/>
</dbReference>
<feature type="compositionally biased region" description="Polar residues" evidence="1">
    <location>
        <begin position="244"/>
        <end position="256"/>
    </location>
</feature>
<proteinExistence type="predicted"/>
<evidence type="ECO:0000256" key="1">
    <source>
        <dbReference type="SAM" id="MobiDB-lite"/>
    </source>
</evidence>
<organism evidence="2">
    <name type="scientific">Rodentolepis nana</name>
    <name type="common">Dwarf tapeworm</name>
    <name type="synonym">Hymenolepis nana</name>
    <dbReference type="NCBI Taxonomy" id="102285"/>
    <lineage>
        <taxon>Eukaryota</taxon>
        <taxon>Metazoa</taxon>
        <taxon>Spiralia</taxon>
        <taxon>Lophotrochozoa</taxon>
        <taxon>Platyhelminthes</taxon>
        <taxon>Cestoda</taxon>
        <taxon>Eucestoda</taxon>
        <taxon>Cyclophyllidea</taxon>
        <taxon>Hymenolepididae</taxon>
        <taxon>Rodentolepis</taxon>
    </lineage>
</organism>